<sequence>MALKRTTPNKKAASDLLMDIATGAIAALLLVIFALLVPTI</sequence>
<feature type="transmembrane region" description="Helical" evidence="1">
    <location>
        <begin position="16"/>
        <end position="37"/>
    </location>
</feature>
<gene>
    <name evidence="2" type="ORF">MHY01S_14550</name>
</gene>
<keyword evidence="1" id="KW-0472">Membrane</keyword>
<dbReference type="AlphaFoldDB" id="A0A511R106"/>
<organism evidence="2 3">
    <name type="scientific">Meiothermus hypogaeus NBRC 106114</name>
    <dbReference type="NCBI Taxonomy" id="1227553"/>
    <lineage>
        <taxon>Bacteria</taxon>
        <taxon>Thermotogati</taxon>
        <taxon>Deinococcota</taxon>
        <taxon>Deinococci</taxon>
        <taxon>Thermales</taxon>
        <taxon>Thermaceae</taxon>
        <taxon>Meiothermus</taxon>
    </lineage>
</organism>
<keyword evidence="1" id="KW-0812">Transmembrane</keyword>
<protein>
    <submittedName>
        <fullName evidence="2">Uncharacterized protein</fullName>
    </submittedName>
</protein>
<name>A0A511R106_9DEIN</name>
<keyword evidence="1" id="KW-1133">Transmembrane helix</keyword>
<evidence type="ECO:0000256" key="1">
    <source>
        <dbReference type="SAM" id="Phobius"/>
    </source>
</evidence>
<accession>A0A511R106</accession>
<proteinExistence type="predicted"/>
<comment type="caution">
    <text evidence="2">The sequence shown here is derived from an EMBL/GenBank/DDBJ whole genome shotgun (WGS) entry which is preliminary data.</text>
</comment>
<dbReference type="RefSeq" id="WP_276309733.1">
    <property type="nucleotide sequence ID" value="NZ_BJXL01000038.1"/>
</dbReference>
<reference evidence="2 3" key="1">
    <citation type="submission" date="2019-07" db="EMBL/GenBank/DDBJ databases">
        <title>Whole genome shotgun sequence of Meiothermus hypogaeus NBRC 106114.</title>
        <authorList>
            <person name="Hosoyama A."/>
            <person name="Uohara A."/>
            <person name="Ohji S."/>
            <person name="Ichikawa N."/>
        </authorList>
    </citation>
    <scope>NUCLEOTIDE SEQUENCE [LARGE SCALE GENOMIC DNA]</scope>
    <source>
        <strain evidence="2 3">NBRC 106114</strain>
    </source>
</reference>
<evidence type="ECO:0000313" key="2">
    <source>
        <dbReference type="EMBL" id="GEM83289.1"/>
    </source>
</evidence>
<evidence type="ECO:0000313" key="3">
    <source>
        <dbReference type="Proteomes" id="UP000321197"/>
    </source>
</evidence>
<dbReference type="Proteomes" id="UP000321197">
    <property type="component" value="Unassembled WGS sequence"/>
</dbReference>
<dbReference type="EMBL" id="BJXL01000038">
    <property type="protein sequence ID" value="GEM83289.1"/>
    <property type="molecule type" value="Genomic_DNA"/>
</dbReference>